<keyword evidence="3" id="KW-1185">Reference proteome</keyword>
<dbReference type="EMBL" id="CP136600">
    <property type="protein sequence ID" value="WOH38643.1"/>
    <property type="molecule type" value="Genomic_DNA"/>
</dbReference>
<keyword evidence="1" id="KW-0732">Signal</keyword>
<name>A0ABZ0GS67_9GAMM</name>
<reference evidence="2 3" key="1">
    <citation type="submission" date="2023-09" db="EMBL/GenBank/DDBJ databases">
        <authorList>
            <person name="Qi X."/>
        </authorList>
    </citation>
    <scope>NUCLEOTIDE SEQUENCE [LARGE SCALE GENOMIC DNA]</scope>
    <source>
        <strain evidence="2 3">S1-1</strain>
    </source>
</reference>
<evidence type="ECO:0000256" key="1">
    <source>
        <dbReference type="SAM" id="SignalP"/>
    </source>
</evidence>
<dbReference type="RefSeq" id="WP_348397412.1">
    <property type="nucleotide sequence ID" value="NZ_CP136600.1"/>
</dbReference>
<accession>A0ABZ0GS67</accession>
<feature type="chain" id="PRO_5045584620" evidence="1">
    <location>
        <begin position="25"/>
        <end position="267"/>
    </location>
</feature>
<organism evidence="2 3">
    <name type="scientific">Thalassotalea fonticola</name>
    <dbReference type="NCBI Taxonomy" id="3065649"/>
    <lineage>
        <taxon>Bacteria</taxon>
        <taxon>Pseudomonadati</taxon>
        <taxon>Pseudomonadota</taxon>
        <taxon>Gammaproteobacteria</taxon>
        <taxon>Alteromonadales</taxon>
        <taxon>Colwelliaceae</taxon>
        <taxon>Thalassotalea</taxon>
    </lineage>
</organism>
<sequence>MIKVERLTACLCSLILLVSFFSQAQENKELAQEIANPLTTMIMVPVQFEYNENIGPVDDGTRSTIFVQPIIPFELSEDWNLITRTIVPIIQQDDIFPGAGSQQGIGDISESLFFSPDKPTENGWITGYGPYLQFDSATDDYLGFEEHGFGGSFIALRVDGSKTYGFLANQVYSAEGHIGGTYSNTFIQPFFDYTTEGAMTIELTSETNYNWNNDEWSIPLTLTASQFFMVGEQPILVGGGFKYWLESAPGDPEGMSLNLNLYLLFPK</sequence>
<evidence type="ECO:0000313" key="3">
    <source>
        <dbReference type="Proteomes" id="UP001301442"/>
    </source>
</evidence>
<dbReference type="Proteomes" id="UP001301442">
    <property type="component" value="Chromosome"/>
</dbReference>
<evidence type="ECO:0000313" key="2">
    <source>
        <dbReference type="EMBL" id="WOH38643.1"/>
    </source>
</evidence>
<gene>
    <name evidence="2" type="ORF">RI844_05330</name>
</gene>
<feature type="signal peptide" evidence="1">
    <location>
        <begin position="1"/>
        <end position="24"/>
    </location>
</feature>
<protein>
    <submittedName>
        <fullName evidence="2">Transporter</fullName>
    </submittedName>
</protein>
<proteinExistence type="predicted"/>